<evidence type="ECO:0000313" key="2">
    <source>
        <dbReference type="EMBL" id="CAF1535675.1"/>
    </source>
</evidence>
<dbReference type="Pfam" id="PF01909">
    <property type="entry name" value="NTP_transf_2"/>
    <property type="match status" value="1"/>
</dbReference>
<dbReference type="SUPFAM" id="SSF81301">
    <property type="entry name" value="Nucleotidyltransferase"/>
    <property type="match status" value="1"/>
</dbReference>
<dbReference type="InterPro" id="IPR043519">
    <property type="entry name" value="NT_sf"/>
</dbReference>
<comment type="caution">
    <text evidence="2">The sequence shown here is derived from an EMBL/GenBank/DDBJ whole genome shotgun (WGS) entry which is preliminary data.</text>
</comment>
<accession>A0A815W0B9</accession>
<protein>
    <recommendedName>
        <fullName evidence="1">Polymerase nucleotidyl transferase domain-containing protein</fullName>
    </recommendedName>
</protein>
<evidence type="ECO:0000313" key="4">
    <source>
        <dbReference type="Proteomes" id="UP000663889"/>
    </source>
</evidence>
<reference evidence="2" key="1">
    <citation type="submission" date="2021-02" db="EMBL/GenBank/DDBJ databases">
        <authorList>
            <person name="Nowell W R."/>
        </authorList>
    </citation>
    <scope>NUCLEOTIDE SEQUENCE</scope>
</reference>
<dbReference type="GO" id="GO:0016779">
    <property type="term" value="F:nucleotidyltransferase activity"/>
    <property type="evidence" value="ECO:0007669"/>
    <property type="project" value="InterPro"/>
</dbReference>
<dbReference type="EMBL" id="CAJNOU010008241">
    <property type="protein sequence ID" value="CAF1535675.1"/>
    <property type="molecule type" value="Genomic_DNA"/>
</dbReference>
<dbReference type="EMBL" id="CAJOBE010009614">
    <property type="protein sequence ID" value="CAF4088953.1"/>
    <property type="molecule type" value="Genomic_DNA"/>
</dbReference>
<dbReference type="InterPro" id="IPR002934">
    <property type="entry name" value="Polymerase_NTP_transf_dom"/>
</dbReference>
<proteinExistence type="predicted"/>
<dbReference type="Proteomes" id="UP000663889">
    <property type="component" value="Unassembled WGS sequence"/>
</dbReference>
<dbReference type="Proteomes" id="UP000663874">
    <property type="component" value="Unassembled WGS sequence"/>
</dbReference>
<feature type="domain" description="Polymerase nucleotidyl transferase" evidence="1">
    <location>
        <begin position="17"/>
        <end position="80"/>
    </location>
</feature>
<dbReference type="Gene3D" id="3.30.460.10">
    <property type="entry name" value="Beta Polymerase, domain 2"/>
    <property type="match status" value="1"/>
</dbReference>
<gene>
    <name evidence="3" type="ORF">FNK824_LOCUS30785</name>
    <name evidence="2" type="ORF">SEV965_LOCUS37808</name>
</gene>
<dbReference type="AlphaFoldDB" id="A0A815W0B9"/>
<evidence type="ECO:0000313" key="3">
    <source>
        <dbReference type="EMBL" id="CAF4088953.1"/>
    </source>
</evidence>
<name>A0A815W0B9_9BILA</name>
<evidence type="ECO:0000259" key="1">
    <source>
        <dbReference type="Pfam" id="PF01909"/>
    </source>
</evidence>
<sequence>MDRSDIQLILNHLNLSEDCVANIYHHGSWVYGTNKPNSDRDIFIITRSFYQNPLQFWTDFDYFHQHEVYKLLDKYDVCIYSIENFEILLENSYLMAVQCVFLPDEYKIKEDIDFRQIYLDKYYDILGLKRAAFYEMYRDIKLYNPKTNSDDPLHNSMPNEHRQSRRKHVLKNLFHGIRYLDFVDQLIQTKSIYDYKRVTYIFNQMKEILGDPGDQSSMKCVVEFVRAKSDEFKSRLDTLVPTDNITGTFEAQITFDCTQNPEQVIEKLKRACENTKYNLLLIQLDTKQGNKRLQQFMTSSFHCGEYPSIVQQIKEEAHQHFQEFNIIRIKIKSSTSNECIPQKDIDMKLFWNKGRNYFEFNYHLSLKNDPQGEQLKKLINKCQSNYRLNSQVSFNVIKQINEKNFHHRITMDLFRVGRKRAFEINDEIVEYSTRNDFPSPEITYGFVLYDSLSELNQS</sequence>
<organism evidence="2 4">
    <name type="scientific">Rotaria sordida</name>
    <dbReference type="NCBI Taxonomy" id="392033"/>
    <lineage>
        <taxon>Eukaryota</taxon>
        <taxon>Metazoa</taxon>
        <taxon>Spiralia</taxon>
        <taxon>Gnathifera</taxon>
        <taxon>Rotifera</taxon>
        <taxon>Eurotatoria</taxon>
        <taxon>Bdelloidea</taxon>
        <taxon>Philodinida</taxon>
        <taxon>Philodinidae</taxon>
        <taxon>Rotaria</taxon>
    </lineage>
</organism>